<evidence type="ECO:0000256" key="1">
    <source>
        <dbReference type="ARBA" id="ARBA00022737"/>
    </source>
</evidence>
<organism evidence="3">
    <name type="scientific">Archaeoglobus fulgidus</name>
    <dbReference type="NCBI Taxonomy" id="2234"/>
    <lineage>
        <taxon>Archaea</taxon>
        <taxon>Methanobacteriati</taxon>
        <taxon>Methanobacteriota</taxon>
        <taxon>Archaeoglobi</taxon>
        <taxon>Archaeoglobales</taxon>
        <taxon>Archaeoglobaceae</taxon>
        <taxon>Archaeoglobus</taxon>
    </lineage>
</organism>
<dbReference type="Gene3D" id="2.60.40.10">
    <property type="entry name" value="Immunoglobulins"/>
    <property type="match status" value="1"/>
</dbReference>
<sequence length="798" mass="87299">MPRIFFALLILISLLLPASALTLTISGGCVGEKVTVTTDENAVIIFRMNSGTPIFSEASLSNPAYFKPMVEGELLVTAIAADETVSKTIQIKNCRSGGFVERGTEQILPYGTFEVLGREVEWRTAYGALKKAGEILHFTITPKLTEWGIFVECVKDLCTGDLGDTSGWMYWVNYPDEPIPGVAATDFRVKPGDRIIWYFSRSMSDNPDRSPYKIYINVGDDYKITVSMIWPSKVPPVADFTFSPSNPNAGDEVVFNASKSAGEIIDYIWNFGDGKSGRGMVVTHIYTDPGDYEVSLTVFDKDGLSDTITKTVRVGEAGIQLNNTGQVISIHPGEVKVIPSENVVNELSITALIFKSEKPVEIAISGCNIPPGVIYGTFYRWFEITANDSVTLRINFRVPKDIAEGGEVVLMKYNGSWSELPTEKTGEDENYIHYSAETTSLSVFAITVKWKNFPLSATDERIRKSLEWLKTIQNDDGGFANPEENSSISATAWAVMAIVAAGDNPHEWVRSKSPIEFIKERLKDELDKMGAEDYARIILALVYADEDPRNFAGIDLVSRLKSYMKENGQIGDFTYKTIWGIIALASVGENVSMSAEWLKSQQNADGGFSWSVGEESDFDDTAAAIQALIAAGEPKDSEVIKKALDYLKTGQNDDGGMRYFGNSASNAASDSWTIQALVAAGINPAEWVKNNKSVVDHLLSLQTEEGYFKYTKYQTSNPGYMTVSAIMALLGEPHPIKVNKSLAMPAPSETAEITETPTVTVTANTTVTETEAFKSTPGFSSIAVIAALALAAALRGRR</sequence>
<dbReference type="Gene3D" id="1.50.10.20">
    <property type="match status" value="2"/>
</dbReference>
<gene>
    <name evidence="3" type="ORF">ENW66_06370</name>
</gene>
<accession>A0A7C3RDT9</accession>
<dbReference type="NCBIfam" id="TIGR04213">
    <property type="entry name" value="PGF_pre_PGF"/>
    <property type="match status" value="1"/>
</dbReference>
<dbReference type="InterPro" id="IPR026453">
    <property type="entry name" value="PGF_pre_PGF"/>
</dbReference>
<name>A0A7C3RDT9_ARCFL</name>
<dbReference type="EMBL" id="DTLB01000038">
    <property type="protein sequence ID" value="HFW32560.1"/>
    <property type="molecule type" value="Genomic_DNA"/>
</dbReference>
<dbReference type="InterPro" id="IPR013783">
    <property type="entry name" value="Ig-like_fold"/>
</dbReference>
<dbReference type="GO" id="GO:0003824">
    <property type="term" value="F:catalytic activity"/>
    <property type="evidence" value="ECO:0007669"/>
    <property type="project" value="InterPro"/>
</dbReference>
<feature type="domain" description="PKD" evidence="2">
    <location>
        <begin position="236"/>
        <end position="314"/>
    </location>
</feature>
<keyword evidence="1" id="KW-0677">Repeat</keyword>
<dbReference type="InterPro" id="IPR035986">
    <property type="entry name" value="PKD_dom_sf"/>
</dbReference>
<dbReference type="InterPro" id="IPR051588">
    <property type="entry name" value="Cobalamin_Transport"/>
</dbReference>
<dbReference type="CDD" id="cd00688">
    <property type="entry name" value="ISOPREN_C2_like"/>
    <property type="match status" value="1"/>
</dbReference>
<protein>
    <submittedName>
        <fullName evidence="3">PKD domain-containing protein</fullName>
    </submittedName>
</protein>
<dbReference type="PANTHER" id="PTHR10559">
    <property type="entry name" value="TRANSCOBALAMIN-1/GASTRIC INTRINSIC FACTOR"/>
    <property type="match status" value="1"/>
</dbReference>
<dbReference type="Gene3D" id="2.170.130.30">
    <property type="match status" value="1"/>
</dbReference>
<dbReference type="Pfam" id="PF14478">
    <property type="entry name" value="DUF4430"/>
    <property type="match status" value="1"/>
</dbReference>
<evidence type="ECO:0000259" key="2">
    <source>
        <dbReference type="PROSITE" id="PS50093"/>
    </source>
</evidence>
<dbReference type="SUPFAM" id="SSF48239">
    <property type="entry name" value="Terpenoid cyclases/Protein prenyltransferases"/>
    <property type="match status" value="2"/>
</dbReference>
<dbReference type="Pfam" id="PF00432">
    <property type="entry name" value="Prenyltrans"/>
    <property type="match status" value="2"/>
</dbReference>
<dbReference type="PROSITE" id="PS50093">
    <property type="entry name" value="PKD"/>
    <property type="match status" value="1"/>
</dbReference>
<dbReference type="Pfam" id="PF18911">
    <property type="entry name" value="PKD_4"/>
    <property type="match status" value="1"/>
</dbReference>
<dbReference type="AlphaFoldDB" id="A0A7C3RDT9"/>
<reference evidence="3" key="1">
    <citation type="journal article" date="2020" name="mSystems">
        <title>Genome- and Community-Level Interaction Insights into Carbon Utilization and Element Cycling Functions of Hydrothermarchaeota in Hydrothermal Sediment.</title>
        <authorList>
            <person name="Zhou Z."/>
            <person name="Liu Y."/>
            <person name="Xu W."/>
            <person name="Pan J."/>
            <person name="Luo Z.H."/>
            <person name="Li M."/>
        </authorList>
    </citation>
    <scope>NUCLEOTIDE SEQUENCE [LARGE SCALE GENOMIC DNA]</scope>
    <source>
        <strain evidence="3">SpSt-87</strain>
    </source>
</reference>
<dbReference type="PROSITE" id="PS51257">
    <property type="entry name" value="PROKAR_LIPOPROTEIN"/>
    <property type="match status" value="1"/>
</dbReference>
<dbReference type="SUPFAM" id="SSF49299">
    <property type="entry name" value="PKD domain"/>
    <property type="match status" value="1"/>
</dbReference>
<dbReference type="InterPro" id="IPR027954">
    <property type="entry name" value="Transcobalamin-like_C"/>
</dbReference>
<dbReference type="PANTHER" id="PTHR10559:SF18">
    <property type="entry name" value="TRANSCOBALAMIN II"/>
    <property type="match status" value="1"/>
</dbReference>
<dbReference type="SMART" id="SM00089">
    <property type="entry name" value="PKD"/>
    <property type="match status" value="1"/>
</dbReference>
<evidence type="ECO:0000313" key="3">
    <source>
        <dbReference type="EMBL" id="HFW32560.1"/>
    </source>
</evidence>
<proteinExistence type="predicted"/>
<dbReference type="InterPro" id="IPR000601">
    <property type="entry name" value="PKD_dom"/>
</dbReference>
<dbReference type="CDD" id="cd00146">
    <property type="entry name" value="PKD"/>
    <property type="match status" value="1"/>
</dbReference>
<comment type="caution">
    <text evidence="3">The sequence shown here is derived from an EMBL/GenBank/DDBJ whole genome shotgun (WGS) entry which is preliminary data.</text>
</comment>
<dbReference type="InterPro" id="IPR022409">
    <property type="entry name" value="PKD/Chitinase_dom"/>
</dbReference>
<dbReference type="InterPro" id="IPR008930">
    <property type="entry name" value="Terpenoid_cyclase/PrenylTrfase"/>
</dbReference>
<dbReference type="InterPro" id="IPR001330">
    <property type="entry name" value="Prenyltrans"/>
</dbReference>